<dbReference type="InterPro" id="IPR054781">
    <property type="entry name" value="Asp23-rel"/>
</dbReference>
<protein>
    <recommendedName>
        <fullName evidence="3">Asp23/Gls24 family envelope stress response protein</fullName>
    </recommendedName>
</protein>
<evidence type="ECO:0000313" key="2">
    <source>
        <dbReference type="Proteomes" id="UP001237011"/>
    </source>
</evidence>
<proteinExistence type="predicted"/>
<dbReference type="EMBL" id="CP132191">
    <property type="protein sequence ID" value="WLP85860.1"/>
    <property type="molecule type" value="Genomic_DNA"/>
</dbReference>
<keyword evidence="2" id="KW-1185">Reference proteome</keyword>
<dbReference type="NCBIfam" id="NF045836">
    <property type="entry name" value="MMB_0454_fam"/>
    <property type="match status" value="1"/>
</dbReference>
<dbReference type="Proteomes" id="UP001237011">
    <property type="component" value="Chromosome"/>
</dbReference>
<name>A0ABY9HCE5_9MOLU</name>
<gene>
    <name evidence="1" type="ORF">Q8852_01795</name>
</gene>
<dbReference type="RefSeq" id="WP_305938283.1">
    <property type="nucleotide sequence ID" value="NZ_CP132191.1"/>
</dbReference>
<organism evidence="1 2">
    <name type="scientific">Mycoplasma seminis</name>
    <dbReference type="NCBI Taxonomy" id="512749"/>
    <lineage>
        <taxon>Bacteria</taxon>
        <taxon>Bacillati</taxon>
        <taxon>Mycoplasmatota</taxon>
        <taxon>Mollicutes</taxon>
        <taxon>Mycoplasmataceae</taxon>
        <taxon>Mycoplasma</taxon>
    </lineage>
</organism>
<sequence>MNWITVPYNSNQSYIVQESAIVDVIQNALDNTKYVKSNLSNMRLSFDEDHSNVQIYIDVKIRGPKDKEIDPYAIIKELTFKIEENVKTLIDKKPKNVQVVLLDIY</sequence>
<accession>A0ABY9HCE5</accession>
<reference evidence="1" key="1">
    <citation type="submission" date="2023-08" db="EMBL/GenBank/DDBJ databases">
        <title>Complete genome sequence of Mycoplasma seminis 2200.</title>
        <authorList>
            <person name="Spergser J."/>
        </authorList>
    </citation>
    <scope>NUCLEOTIDE SEQUENCE [LARGE SCALE GENOMIC DNA]</scope>
    <source>
        <strain evidence="1">2200</strain>
    </source>
</reference>
<evidence type="ECO:0000313" key="1">
    <source>
        <dbReference type="EMBL" id="WLP85860.1"/>
    </source>
</evidence>
<evidence type="ECO:0008006" key="3">
    <source>
        <dbReference type="Google" id="ProtNLM"/>
    </source>
</evidence>